<feature type="region of interest" description="Disordered" evidence="1">
    <location>
        <begin position="1"/>
        <end position="27"/>
    </location>
</feature>
<sequence length="77" mass="8800">MLSTTEQFSTERAPCGKQRGGARHREDDEAGLVIDDLRYDCGCRKIRHEFHDGSVRIKIVRHDGKVLMDEHSADFEA</sequence>
<gene>
    <name evidence="2" type="ORF">FB390_2901</name>
</gene>
<name>A0A543FBN6_9NOCA</name>
<evidence type="ECO:0000313" key="3">
    <source>
        <dbReference type="Proteomes" id="UP000316331"/>
    </source>
</evidence>
<keyword evidence="3" id="KW-1185">Reference proteome</keyword>
<dbReference type="AlphaFoldDB" id="A0A543FBN6"/>
<dbReference type="RefSeq" id="WP_141809388.1">
    <property type="nucleotide sequence ID" value="NZ_VFPG01000001.1"/>
</dbReference>
<proteinExistence type="predicted"/>
<evidence type="ECO:0000313" key="2">
    <source>
        <dbReference type="EMBL" id="TQM31247.1"/>
    </source>
</evidence>
<feature type="compositionally biased region" description="Polar residues" evidence="1">
    <location>
        <begin position="1"/>
        <end position="10"/>
    </location>
</feature>
<protein>
    <submittedName>
        <fullName evidence="2">Uncharacterized protein</fullName>
    </submittedName>
</protein>
<comment type="caution">
    <text evidence="2">The sequence shown here is derived from an EMBL/GenBank/DDBJ whole genome shotgun (WGS) entry which is preliminary data.</text>
</comment>
<evidence type="ECO:0000256" key="1">
    <source>
        <dbReference type="SAM" id="MobiDB-lite"/>
    </source>
</evidence>
<dbReference type="Proteomes" id="UP000316331">
    <property type="component" value="Unassembled WGS sequence"/>
</dbReference>
<organism evidence="2 3">
    <name type="scientific">Nocardia bhagyanarayanae</name>
    <dbReference type="NCBI Taxonomy" id="1215925"/>
    <lineage>
        <taxon>Bacteria</taxon>
        <taxon>Bacillati</taxon>
        <taxon>Actinomycetota</taxon>
        <taxon>Actinomycetes</taxon>
        <taxon>Mycobacteriales</taxon>
        <taxon>Nocardiaceae</taxon>
        <taxon>Nocardia</taxon>
    </lineage>
</organism>
<dbReference type="OrthoDB" id="3828539at2"/>
<reference evidence="2 3" key="1">
    <citation type="submission" date="2019-06" db="EMBL/GenBank/DDBJ databases">
        <title>Sequencing the genomes of 1000 actinobacteria strains.</title>
        <authorList>
            <person name="Klenk H.-P."/>
        </authorList>
    </citation>
    <scope>NUCLEOTIDE SEQUENCE [LARGE SCALE GENOMIC DNA]</scope>
    <source>
        <strain evidence="2 3">DSM 103495</strain>
    </source>
</reference>
<accession>A0A543FBN6</accession>
<dbReference type="EMBL" id="VFPG01000001">
    <property type="protein sequence ID" value="TQM31247.1"/>
    <property type="molecule type" value="Genomic_DNA"/>
</dbReference>